<feature type="region of interest" description="Disordered" evidence="1">
    <location>
        <begin position="1"/>
        <end position="43"/>
    </location>
</feature>
<dbReference type="PANTHER" id="PTHR36025:SF1">
    <property type="entry name" value="DIHYDROOROTATE DEHYDROGENASE (DUF3598)"/>
    <property type="match status" value="1"/>
</dbReference>
<gene>
    <name evidence="2" type="ORF">WJX72_003812</name>
</gene>
<dbReference type="AlphaFoldDB" id="A0AAW1P6V2"/>
<protein>
    <submittedName>
        <fullName evidence="2">Uncharacterized protein</fullName>
    </submittedName>
</protein>
<feature type="compositionally biased region" description="Low complexity" evidence="1">
    <location>
        <begin position="134"/>
        <end position="157"/>
    </location>
</feature>
<reference evidence="2 3" key="1">
    <citation type="journal article" date="2024" name="Nat. Commun.">
        <title>Phylogenomics reveals the evolutionary origins of lichenization in chlorophyte algae.</title>
        <authorList>
            <person name="Puginier C."/>
            <person name="Libourel C."/>
            <person name="Otte J."/>
            <person name="Skaloud P."/>
            <person name="Haon M."/>
            <person name="Grisel S."/>
            <person name="Petersen M."/>
            <person name="Berrin J.G."/>
            <person name="Delaux P.M."/>
            <person name="Dal Grande F."/>
            <person name="Keller J."/>
        </authorList>
    </citation>
    <scope>NUCLEOTIDE SEQUENCE [LARGE SCALE GENOMIC DNA]</scope>
    <source>
        <strain evidence="2 3">SAG 2043</strain>
    </source>
</reference>
<evidence type="ECO:0000313" key="3">
    <source>
        <dbReference type="Proteomes" id="UP001489004"/>
    </source>
</evidence>
<evidence type="ECO:0000256" key="1">
    <source>
        <dbReference type="SAM" id="MobiDB-lite"/>
    </source>
</evidence>
<evidence type="ECO:0000313" key="2">
    <source>
        <dbReference type="EMBL" id="KAK9808796.1"/>
    </source>
</evidence>
<name>A0AAW1P6V2_9CHLO</name>
<feature type="region of interest" description="Disordered" evidence="1">
    <location>
        <begin position="245"/>
        <end position="272"/>
    </location>
</feature>
<sequence length="473" mass="50455">MAKKVAAKKKPAKKASTFAAKKGPPQAPKPKLATGSTAVKTTGPIPVSVEQELTGQERVAEPWWSTFCGVTNGCWYGRAAAFSPSDGEPEPMALDGDRRPVYDMHTLNIEQRDAVDGVDRVERRTMRAQSPEQLAAALPSQSPDAQPSSSSSGSDASAWEHDVIADDEEGLVFFDGGAFSRGPFRLTHAVLEGEAASAVEGGAMSEEAHSAASNGAGASEITDDIAELSIDAEAAPQDEDLDWDLDEGLDQESDGLPPDLPEDLDAPAASTGRKTSVIEQCVTLGGEERIRMQVTVAATGGTDGVELDVELLRIALYSESWEGLSGGICAHTQSQPRAELTQAARLLPQDLQGSWQVFGISGIPITETDVLTGAERKINVFHSQETQQRWEPPALQPSNDGGTLWLPGQVLLQLSMSPPVEGAGRNRGIIISFSWMARDNMLIGVQREYDAAGELLEVRTQTAIRDGWVGGRM</sequence>
<dbReference type="EMBL" id="JALJOR010000011">
    <property type="protein sequence ID" value="KAK9808796.1"/>
    <property type="molecule type" value="Genomic_DNA"/>
</dbReference>
<feature type="compositionally biased region" description="Basic and acidic residues" evidence="1">
    <location>
        <begin position="116"/>
        <end position="125"/>
    </location>
</feature>
<dbReference type="Proteomes" id="UP001489004">
    <property type="component" value="Unassembled WGS sequence"/>
</dbReference>
<accession>A0AAW1P6V2</accession>
<keyword evidence="3" id="KW-1185">Reference proteome</keyword>
<comment type="caution">
    <text evidence="2">The sequence shown here is derived from an EMBL/GenBank/DDBJ whole genome shotgun (WGS) entry which is preliminary data.</text>
</comment>
<dbReference type="PANTHER" id="PTHR36025">
    <property type="entry name" value="DIHYDROOROTATE DEHYDROGENASE (DUF3598)"/>
    <property type="match status" value="1"/>
</dbReference>
<feature type="compositionally biased region" description="Basic residues" evidence="1">
    <location>
        <begin position="1"/>
        <end position="13"/>
    </location>
</feature>
<organism evidence="2 3">
    <name type="scientific">[Myrmecia] bisecta</name>
    <dbReference type="NCBI Taxonomy" id="41462"/>
    <lineage>
        <taxon>Eukaryota</taxon>
        <taxon>Viridiplantae</taxon>
        <taxon>Chlorophyta</taxon>
        <taxon>core chlorophytes</taxon>
        <taxon>Trebouxiophyceae</taxon>
        <taxon>Trebouxiales</taxon>
        <taxon>Trebouxiaceae</taxon>
        <taxon>Myrmecia</taxon>
    </lineage>
</organism>
<proteinExistence type="predicted"/>
<feature type="compositionally biased region" description="Low complexity" evidence="1">
    <location>
        <begin position="14"/>
        <end position="33"/>
    </location>
</feature>
<feature type="region of interest" description="Disordered" evidence="1">
    <location>
        <begin position="116"/>
        <end position="158"/>
    </location>
</feature>